<dbReference type="RefSeq" id="WP_155395092.1">
    <property type="nucleotide sequence ID" value="NZ_CAMLAG010000017.1"/>
</dbReference>
<reference evidence="2 3" key="1">
    <citation type="submission" date="2016-09" db="EMBL/GenBank/DDBJ databases">
        <authorList>
            <person name="Capua I."/>
            <person name="De Benedictis P."/>
            <person name="Joannis T."/>
            <person name="Lombin L.H."/>
            <person name="Cattoli G."/>
        </authorList>
    </citation>
    <scope>NUCLEOTIDE SEQUENCE [LARGE SCALE GENOMIC DNA]</scope>
    <source>
        <strain evidence="2 3">GB001</strain>
    </source>
</reference>
<dbReference type="AlphaFoldDB" id="A0A1C6Z4V0"/>
<dbReference type="EMBL" id="FMIQ01000067">
    <property type="protein sequence ID" value="SCM54137.1"/>
    <property type="molecule type" value="Genomic_DNA"/>
</dbReference>
<evidence type="ECO:0000313" key="2">
    <source>
        <dbReference type="EMBL" id="SCM54137.1"/>
    </source>
</evidence>
<gene>
    <name evidence="2" type="ORF">BN1044_03636</name>
</gene>
<feature type="transmembrane region" description="Helical" evidence="1">
    <location>
        <begin position="30"/>
        <end position="51"/>
    </location>
</feature>
<name>A0A1C6Z4V0_HAFAL</name>
<protein>
    <submittedName>
        <fullName evidence="2">Uncharacterized protein</fullName>
    </submittedName>
</protein>
<evidence type="ECO:0000313" key="3">
    <source>
        <dbReference type="Proteomes" id="UP000094844"/>
    </source>
</evidence>
<accession>A0A1C6Z4V0</accession>
<evidence type="ECO:0000256" key="1">
    <source>
        <dbReference type="SAM" id="Phobius"/>
    </source>
</evidence>
<dbReference type="Proteomes" id="UP000094844">
    <property type="component" value="Unassembled WGS sequence"/>
</dbReference>
<proteinExistence type="predicted"/>
<sequence>MPNKIITWVIMFGFSLSLALLASMLGEANIWAILSIFTVTYFVCDVTLSVME</sequence>
<organism evidence="2 3">
    <name type="scientific">Hafnia alvei</name>
    <dbReference type="NCBI Taxonomy" id="569"/>
    <lineage>
        <taxon>Bacteria</taxon>
        <taxon>Pseudomonadati</taxon>
        <taxon>Pseudomonadota</taxon>
        <taxon>Gammaproteobacteria</taxon>
        <taxon>Enterobacterales</taxon>
        <taxon>Hafniaceae</taxon>
        <taxon>Hafnia</taxon>
    </lineage>
</organism>
<feature type="transmembrane region" description="Helical" evidence="1">
    <location>
        <begin position="5"/>
        <end position="24"/>
    </location>
</feature>
<keyword evidence="1" id="KW-1133">Transmembrane helix</keyword>
<keyword evidence="1" id="KW-0812">Transmembrane</keyword>
<keyword evidence="1" id="KW-0472">Membrane</keyword>